<dbReference type="InterPro" id="IPR000595">
    <property type="entry name" value="cNMP-bd_dom"/>
</dbReference>
<dbReference type="Pfam" id="PF00027">
    <property type="entry name" value="cNMP_binding"/>
    <property type="match status" value="1"/>
</dbReference>
<dbReference type="Gene3D" id="2.60.120.10">
    <property type="entry name" value="Jelly Rolls"/>
    <property type="match status" value="1"/>
</dbReference>
<feature type="non-terminal residue" evidence="2">
    <location>
        <position position="1"/>
    </location>
</feature>
<evidence type="ECO:0000313" key="2">
    <source>
        <dbReference type="EMBL" id="SVD63241.1"/>
    </source>
</evidence>
<reference evidence="2" key="1">
    <citation type="submission" date="2018-05" db="EMBL/GenBank/DDBJ databases">
        <authorList>
            <person name="Lanie J.A."/>
            <person name="Ng W.-L."/>
            <person name="Kazmierczak K.M."/>
            <person name="Andrzejewski T.M."/>
            <person name="Davidsen T.M."/>
            <person name="Wayne K.J."/>
            <person name="Tettelin H."/>
            <person name="Glass J.I."/>
            <person name="Rusch D."/>
            <person name="Podicherti R."/>
            <person name="Tsui H.-C.T."/>
            <person name="Winkler M.E."/>
        </authorList>
    </citation>
    <scope>NUCLEOTIDE SEQUENCE</scope>
</reference>
<dbReference type="InterPro" id="IPR014710">
    <property type="entry name" value="RmlC-like_jellyroll"/>
</dbReference>
<dbReference type="PROSITE" id="PS50042">
    <property type="entry name" value="CNMP_BINDING_3"/>
    <property type="match status" value="1"/>
</dbReference>
<dbReference type="PRINTS" id="PR00103">
    <property type="entry name" value="CAMPKINASE"/>
</dbReference>
<sequence length="130" mass="13703">VIVKAVGVGAESWSGVVILADNGIGYSPLLVGLTDAEVETLLAAAEERSYGDGELIVEQNTPSDCLFILTDGAVQVEHREGARSIPLARLDQSGEFFGEMSLIDILPRSADVRACGPTMVLAFPKQALTT</sequence>
<dbReference type="GO" id="GO:0005829">
    <property type="term" value="C:cytosol"/>
    <property type="evidence" value="ECO:0007669"/>
    <property type="project" value="TreeGrafter"/>
</dbReference>
<dbReference type="CDD" id="cd00038">
    <property type="entry name" value="CAP_ED"/>
    <property type="match status" value="1"/>
</dbReference>
<dbReference type="GO" id="GO:0034236">
    <property type="term" value="F:protein kinase A catalytic subunit binding"/>
    <property type="evidence" value="ECO:0007669"/>
    <property type="project" value="TreeGrafter"/>
</dbReference>
<dbReference type="EMBL" id="UINC01163114">
    <property type="protein sequence ID" value="SVD63241.1"/>
    <property type="molecule type" value="Genomic_DNA"/>
</dbReference>
<organism evidence="2">
    <name type="scientific">marine metagenome</name>
    <dbReference type="NCBI Taxonomy" id="408172"/>
    <lineage>
        <taxon>unclassified sequences</taxon>
        <taxon>metagenomes</taxon>
        <taxon>ecological metagenomes</taxon>
    </lineage>
</organism>
<evidence type="ECO:0000259" key="1">
    <source>
        <dbReference type="PROSITE" id="PS50042"/>
    </source>
</evidence>
<dbReference type="GO" id="GO:0004862">
    <property type="term" value="F:cAMP-dependent protein kinase inhibitor activity"/>
    <property type="evidence" value="ECO:0007669"/>
    <property type="project" value="TreeGrafter"/>
</dbReference>
<name>A0A382WZ28_9ZZZZ</name>
<accession>A0A382WZ28</accession>
<protein>
    <recommendedName>
        <fullName evidence="1">Cyclic nucleotide-binding domain-containing protein</fullName>
    </recommendedName>
</protein>
<feature type="non-terminal residue" evidence="2">
    <location>
        <position position="130"/>
    </location>
</feature>
<dbReference type="InterPro" id="IPR018488">
    <property type="entry name" value="cNMP-bd_CS"/>
</dbReference>
<dbReference type="PANTHER" id="PTHR11635">
    <property type="entry name" value="CAMP-DEPENDENT PROTEIN KINASE REGULATORY CHAIN"/>
    <property type="match status" value="1"/>
</dbReference>
<gene>
    <name evidence="2" type="ORF">METZ01_LOCUS416095</name>
</gene>
<dbReference type="SUPFAM" id="SSF51206">
    <property type="entry name" value="cAMP-binding domain-like"/>
    <property type="match status" value="1"/>
</dbReference>
<dbReference type="GO" id="GO:0005952">
    <property type="term" value="C:cAMP-dependent protein kinase complex"/>
    <property type="evidence" value="ECO:0007669"/>
    <property type="project" value="InterPro"/>
</dbReference>
<proteinExistence type="predicted"/>
<dbReference type="InterPro" id="IPR018490">
    <property type="entry name" value="cNMP-bd_dom_sf"/>
</dbReference>
<dbReference type="AlphaFoldDB" id="A0A382WZ28"/>
<dbReference type="InterPro" id="IPR050503">
    <property type="entry name" value="cAMP-dep_PK_reg_su-like"/>
</dbReference>
<dbReference type="GO" id="GO:0030552">
    <property type="term" value="F:cAMP binding"/>
    <property type="evidence" value="ECO:0007669"/>
    <property type="project" value="TreeGrafter"/>
</dbReference>
<dbReference type="PANTHER" id="PTHR11635:SF165">
    <property type="entry name" value="CAMP_CGMP-DEPENDENT 3',5'-CAMP_CGMP PHOSPHODIESTERASE B"/>
    <property type="match status" value="1"/>
</dbReference>
<feature type="domain" description="Cyclic nucleotide-binding" evidence="1">
    <location>
        <begin position="29"/>
        <end position="130"/>
    </location>
</feature>
<dbReference type="PROSITE" id="PS00889">
    <property type="entry name" value="CNMP_BINDING_2"/>
    <property type="match status" value="1"/>
</dbReference>